<dbReference type="Proteomes" id="UP000663671">
    <property type="component" value="Chromosome 4"/>
</dbReference>
<protein>
    <submittedName>
        <fullName evidence="2">Histidinol-phosphate aminotransferase</fullName>
    </submittedName>
</protein>
<organism evidence="2 3">
    <name type="scientific">Ajellomyces capsulatus</name>
    <name type="common">Darling's disease fungus</name>
    <name type="synonym">Histoplasma capsulatum</name>
    <dbReference type="NCBI Taxonomy" id="5037"/>
    <lineage>
        <taxon>Eukaryota</taxon>
        <taxon>Fungi</taxon>
        <taxon>Dikarya</taxon>
        <taxon>Ascomycota</taxon>
        <taxon>Pezizomycotina</taxon>
        <taxon>Eurotiomycetes</taxon>
        <taxon>Eurotiomycetidae</taxon>
        <taxon>Onygenales</taxon>
        <taxon>Ajellomycetaceae</taxon>
        <taxon>Histoplasma</taxon>
    </lineage>
</organism>
<evidence type="ECO:0000313" key="2">
    <source>
        <dbReference type="EMBL" id="QSS60151.1"/>
    </source>
</evidence>
<keyword evidence="2" id="KW-0032">Aminotransferase</keyword>
<dbReference type="GO" id="GO:0032049">
    <property type="term" value="P:cardiolipin biosynthetic process"/>
    <property type="evidence" value="ECO:0007669"/>
    <property type="project" value="InterPro"/>
</dbReference>
<sequence>MAVSHLPFLLIRPRLTAPSRLHIFIPPLSSDQYSHKCYRPLSTESSPSPHDRDNGPLPGFNAAAPKDLNSPSNVSPASSNSGQSIPLSESGTHCQHWHALNLNQHRDHYSGLGSLGSYVVSQIQEKWGAGRPPKSPSCEPSESSFSSPRGTAFITTEIYRTAAV</sequence>
<name>A0A8A1M2C5_AJECA</name>
<feature type="region of interest" description="Disordered" evidence="1">
    <location>
        <begin position="127"/>
        <end position="150"/>
    </location>
</feature>
<dbReference type="AlphaFoldDB" id="A0A8A1M2C5"/>
<dbReference type="OrthoDB" id="341477at2759"/>
<evidence type="ECO:0000256" key="1">
    <source>
        <dbReference type="SAM" id="MobiDB-lite"/>
    </source>
</evidence>
<reference evidence="2" key="1">
    <citation type="submission" date="2021-01" db="EMBL/GenBank/DDBJ databases">
        <title>Chromosome-level genome assembly of a human fungal pathogen reveals clustering of transcriptionally co-regulated genes.</title>
        <authorList>
            <person name="Voorhies M."/>
            <person name="Cohen S."/>
            <person name="Shea T.P."/>
            <person name="Petrus S."/>
            <person name="Munoz J.F."/>
            <person name="Poplawski S."/>
            <person name="Goldman W.E."/>
            <person name="Michael T."/>
            <person name="Cuomo C.A."/>
            <person name="Sil A."/>
            <person name="Beyhan S."/>
        </authorList>
    </citation>
    <scope>NUCLEOTIDE SEQUENCE</scope>
    <source>
        <strain evidence="2">WU24</strain>
    </source>
</reference>
<dbReference type="GO" id="GO:0008483">
    <property type="term" value="F:transaminase activity"/>
    <property type="evidence" value="ECO:0007669"/>
    <property type="project" value="UniProtKB-KW"/>
</dbReference>
<dbReference type="VEuPathDB" id="FungiDB:I7I51_04948"/>
<feature type="region of interest" description="Disordered" evidence="1">
    <location>
        <begin position="38"/>
        <end position="90"/>
    </location>
</feature>
<dbReference type="Pfam" id="PF09139">
    <property type="entry name" value="Tam41_Mmp37"/>
    <property type="match status" value="1"/>
</dbReference>
<dbReference type="EMBL" id="CP069110">
    <property type="protein sequence ID" value="QSS60151.1"/>
    <property type="molecule type" value="Genomic_DNA"/>
</dbReference>
<keyword evidence="2" id="KW-0808">Transferase</keyword>
<dbReference type="GO" id="GO:0016024">
    <property type="term" value="P:CDP-diacylglycerol biosynthetic process"/>
    <property type="evidence" value="ECO:0007669"/>
    <property type="project" value="UniProtKB-UniPathway"/>
</dbReference>
<dbReference type="UniPathway" id="UPA00557">
    <property type="reaction ID" value="UER00614"/>
</dbReference>
<dbReference type="InterPro" id="IPR015222">
    <property type="entry name" value="Tam41"/>
</dbReference>
<feature type="compositionally biased region" description="Low complexity" evidence="1">
    <location>
        <begin position="136"/>
        <end position="148"/>
    </location>
</feature>
<gene>
    <name evidence="2" type="primary">HIS5</name>
    <name evidence="2" type="ORF">I7I51_04948</name>
</gene>
<proteinExistence type="predicted"/>
<evidence type="ECO:0000313" key="3">
    <source>
        <dbReference type="Proteomes" id="UP000663671"/>
    </source>
</evidence>
<accession>A0A8A1M2C5</accession>
<dbReference type="GO" id="GO:0004605">
    <property type="term" value="F:phosphatidate cytidylyltransferase activity"/>
    <property type="evidence" value="ECO:0007669"/>
    <property type="project" value="InterPro"/>
</dbReference>
<feature type="compositionally biased region" description="Low complexity" evidence="1">
    <location>
        <begin position="69"/>
        <end position="81"/>
    </location>
</feature>